<sequence length="93" mass="11383">MIHKTYTKSFECQSRDHHQQQFEMILKTASLTKVCINCNRPQKTDAQRKERKKRKMLEIKEKNLEKYFGSKTKKLADWFRHYSCFLKKEKLKI</sequence>
<keyword evidence="2" id="KW-1185">Reference proteome</keyword>
<accession>A0A1J1IG14</accession>
<name>A0A1J1IG14_9DIPT</name>
<evidence type="ECO:0000313" key="1">
    <source>
        <dbReference type="EMBL" id="CRK99160.1"/>
    </source>
</evidence>
<dbReference type="EMBL" id="CVRI01000049">
    <property type="protein sequence ID" value="CRK99160.1"/>
    <property type="molecule type" value="Genomic_DNA"/>
</dbReference>
<dbReference type="Proteomes" id="UP000183832">
    <property type="component" value="Unassembled WGS sequence"/>
</dbReference>
<organism evidence="1 2">
    <name type="scientific">Clunio marinus</name>
    <dbReference type="NCBI Taxonomy" id="568069"/>
    <lineage>
        <taxon>Eukaryota</taxon>
        <taxon>Metazoa</taxon>
        <taxon>Ecdysozoa</taxon>
        <taxon>Arthropoda</taxon>
        <taxon>Hexapoda</taxon>
        <taxon>Insecta</taxon>
        <taxon>Pterygota</taxon>
        <taxon>Neoptera</taxon>
        <taxon>Endopterygota</taxon>
        <taxon>Diptera</taxon>
        <taxon>Nematocera</taxon>
        <taxon>Chironomoidea</taxon>
        <taxon>Chironomidae</taxon>
        <taxon>Clunio</taxon>
    </lineage>
</organism>
<protein>
    <submittedName>
        <fullName evidence="1">CLUMA_CG012526, isoform A</fullName>
    </submittedName>
</protein>
<evidence type="ECO:0000313" key="2">
    <source>
        <dbReference type="Proteomes" id="UP000183832"/>
    </source>
</evidence>
<reference evidence="1 2" key="1">
    <citation type="submission" date="2015-04" db="EMBL/GenBank/DDBJ databases">
        <authorList>
            <person name="Syromyatnikov M.Y."/>
            <person name="Popov V.N."/>
        </authorList>
    </citation>
    <scope>NUCLEOTIDE SEQUENCE [LARGE SCALE GENOMIC DNA]</scope>
</reference>
<proteinExistence type="predicted"/>
<dbReference type="AlphaFoldDB" id="A0A1J1IG14"/>
<gene>
    <name evidence="1" type="ORF">CLUMA_CG012526</name>
</gene>